<keyword evidence="4" id="KW-1185">Reference proteome</keyword>
<gene>
    <name evidence="3" type="ORF">CEXT_546631</name>
</gene>
<dbReference type="AlphaFoldDB" id="A0AAV4Y1Q4"/>
<evidence type="ECO:0000313" key="3">
    <source>
        <dbReference type="EMBL" id="GIY99915.1"/>
    </source>
</evidence>
<keyword evidence="2" id="KW-0472">Membrane</keyword>
<feature type="compositionally biased region" description="Polar residues" evidence="1">
    <location>
        <begin position="83"/>
        <end position="96"/>
    </location>
</feature>
<evidence type="ECO:0000313" key="4">
    <source>
        <dbReference type="Proteomes" id="UP001054945"/>
    </source>
</evidence>
<evidence type="ECO:0000256" key="2">
    <source>
        <dbReference type="SAM" id="Phobius"/>
    </source>
</evidence>
<organism evidence="3 4">
    <name type="scientific">Caerostris extrusa</name>
    <name type="common">Bark spider</name>
    <name type="synonym">Caerostris bankana</name>
    <dbReference type="NCBI Taxonomy" id="172846"/>
    <lineage>
        <taxon>Eukaryota</taxon>
        <taxon>Metazoa</taxon>
        <taxon>Ecdysozoa</taxon>
        <taxon>Arthropoda</taxon>
        <taxon>Chelicerata</taxon>
        <taxon>Arachnida</taxon>
        <taxon>Araneae</taxon>
        <taxon>Araneomorphae</taxon>
        <taxon>Entelegynae</taxon>
        <taxon>Araneoidea</taxon>
        <taxon>Araneidae</taxon>
        <taxon>Caerostris</taxon>
    </lineage>
</organism>
<feature type="transmembrane region" description="Helical" evidence="2">
    <location>
        <begin position="31"/>
        <end position="50"/>
    </location>
</feature>
<comment type="caution">
    <text evidence="3">The sequence shown here is derived from an EMBL/GenBank/DDBJ whole genome shotgun (WGS) entry which is preliminary data.</text>
</comment>
<accession>A0AAV4Y1Q4</accession>
<sequence>MMPMRDFWLVQDVNDAGEVRTRRPMSVRTEFVMNLLVITGCVFLFIAFIFKPKIYRTRRHLSHDSIQSLSSVENAYIENLPEPSQVTTTARRTTSAPMLLEPIRTESNNS</sequence>
<proteinExistence type="predicted"/>
<evidence type="ECO:0000256" key="1">
    <source>
        <dbReference type="SAM" id="MobiDB-lite"/>
    </source>
</evidence>
<protein>
    <submittedName>
        <fullName evidence="3">Uncharacterized protein</fullName>
    </submittedName>
</protein>
<feature type="region of interest" description="Disordered" evidence="1">
    <location>
        <begin position="83"/>
        <end position="110"/>
    </location>
</feature>
<reference evidence="3 4" key="1">
    <citation type="submission" date="2021-06" db="EMBL/GenBank/DDBJ databases">
        <title>Caerostris extrusa draft genome.</title>
        <authorList>
            <person name="Kono N."/>
            <person name="Arakawa K."/>
        </authorList>
    </citation>
    <scope>NUCLEOTIDE SEQUENCE [LARGE SCALE GENOMIC DNA]</scope>
</reference>
<dbReference type="Proteomes" id="UP001054945">
    <property type="component" value="Unassembled WGS sequence"/>
</dbReference>
<keyword evidence="2" id="KW-1133">Transmembrane helix</keyword>
<keyword evidence="2" id="KW-0812">Transmembrane</keyword>
<name>A0AAV4Y1Q4_CAEEX</name>
<dbReference type="EMBL" id="BPLR01001095">
    <property type="protein sequence ID" value="GIY99915.1"/>
    <property type="molecule type" value="Genomic_DNA"/>
</dbReference>